<feature type="non-terminal residue" evidence="3">
    <location>
        <position position="105"/>
    </location>
</feature>
<feature type="non-terminal residue" evidence="3">
    <location>
        <position position="1"/>
    </location>
</feature>
<gene>
    <name evidence="3" type="ORF">TMI583_LOCUS21058</name>
</gene>
<dbReference type="PANTHER" id="PTHR11748:SF111">
    <property type="entry name" value="D-LACTATE DEHYDROGENASE, MITOCHONDRIAL-RELATED"/>
    <property type="match status" value="1"/>
</dbReference>
<evidence type="ECO:0000256" key="1">
    <source>
        <dbReference type="ARBA" id="ARBA00008000"/>
    </source>
</evidence>
<dbReference type="PANTHER" id="PTHR11748">
    <property type="entry name" value="D-LACTATE DEHYDROGENASE"/>
    <property type="match status" value="1"/>
</dbReference>
<dbReference type="Gene3D" id="3.30.465.10">
    <property type="match status" value="1"/>
</dbReference>
<organism evidence="3 4">
    <name type="scientific">Didymodactylos carnosus</name>
    <dbReference type="NCBI Taxonomy" id="1234261"/>
    <lineage>
        <taxon>Eukaryota</taxon>
        <taxon>Metazoa</taxon>
        <taxon>Spiralia</taxon>
        <taxon>Gnathifera</taxon>
        <taxon>Rotifera</taxon>
        <taxon>Eurotatoria</taxon>
        <taxon>Bdelloidea</taxon>
        <taxon>Philodinida</taxon>
        <taxon>Philodinidae</taxon>
        <taxon>Didymodactylos</taxon>
    </lineage>
</organism>
<evidence type="ECO:0000313" key="4">
    <source>
        <dbReference type="Proteomes" id="UP000682733"/>
    </source>
</evidence>
<sequence length="105" mass="10982">HLNDELKSTGLYFPVDPGPGASIGGMVGTSCSGTNAVRYGTMKFNVVNVTVVLADGTIIKTAQRARKSSAGYDLTRLFIGSEGTLGIITEVTLKLHNIPEQTAVA</sequence>
<dbReference type="SUPFAM" id="SSF56176">
    <property type="entry name" value="FAD-binding/transporter-associated domain-like"/>
    <property type="match status" value="1"/>
</dbReference>
<dbReference type="InterPro" id="IPR016166">
    <property type="entry name" value="FAD-bd_PCMH"/>
</dbReference>
<comment type="caution">
    <text evidence="3">The sequence shown here is derived from an EMBL/GenBank/DDBJ whole genome shotgun (WGS) entry which is preliminary data.</text>
</comment>
<accession>A0A8S2LPX3</accession>
<dbReference type="AlphaFoldDB" id="A0A8S2LPX3"/>
<dbReference type="FunFam" id="3.30.465.10:FF:000016">
    <property type="entry name" value="probable D-lactate dehydrogenase, mitochondrial"/>
    <property type="match status" value="1"/>
</dbReference>
<protein>
    <recommendedName>
        <fullName evidence="2">FAD-binding PCMH-type domain-containing protein</fullName>
    </recommendedName>
</protein>
<dbReference type="InterPro" id="IPR036318">
    <property type="entry name" value="FAD-bd_PCMH-like_sf"/>
</dbReference>
<proteinExistence type="inferred from homology"/>
<dbReference type="GO" id="GO:0008720">
    <property type="term" value="F:D-lactate dehydrogenase (NAD+) activity"/>
    <property type="evidence" value="ECO:0007669"/>
    <property type="project" value="TreeGrafter"/>
</dbReference>
<dbReference type="GO" id="GO:1903457">
    <property type="term" value="P:lactate catabolic process"/>
    <property type="evidence" value="ECO:0007669"/>
    <property type="project" value="TreeGrafter"/>
</dbReference>
<evidence type="ECO:0000259" key="2">
    <source>
        <dbReference type="PROSITE" id="PS51387"/>
    </source>
</evidence>
<dbReference type="Pfam" id="PF01565">
    <property type="entry name" value="FAD_binding_4"/>
    <property type="match status" value="1"/>
</dbReference>
<evidence type="ECO:0000313" key="3">
    <source>
        <dbReference type="EMBL" id="CAF3913019.1"/>
    </source>
</evidence>
<name>A0A8S2LPX3_9BILA</name>
<dbReference type="GO" id="GO:0071949">
    <property type="term" value="F:FAD binding"/>
    <property type="evidence" value="ECO:0007669"/>
    <property type="project" value="InterPro"/>
</dbReference>
<dbReference type="PROSITE" id="PS51387">
    <property type="entry name" value="FAD_PCMH"/>
    <property type="match status" value="1"/>
</dbReference>
<dbReference type="InterPro" id="IPR006094">
    <property type="entry name" value="Oxid_FAD_bind_N"/>
</dbReference>
<dbReference type="Proteomes" id="UP000682733">
    <property type="component" value="Unassembled WGS sequence"/>
</dbReference>
<dbReference type="EMBL" id="CAJOBA010021545">
    <property type="protein sequence ID" value="CAF3913019.1"/>
    <property type="molecule type" value="Genomic_DNA"/>
</dbReference>
<dbReference type="GO" id="GO:0004458">
    <property type="term" value="F:D-lactate dehydrogenase (cytochrome) activity"/>
    <property type="evidence" value="ECO:0007669"/>
    <property type="project" value="TreeGrafter"/>
</dbReference>
<comment type="similarity">
    <text evidence="1">Belongs to the FAD-binding oxidoreductase/transferase type 4 family.</text>
</comment>
<dbReference type="GO" id="GO:0005739">
    <property type="term" value="C:mitochondrion"/>
    <property type="evidence" value="ECO:0007669"/>
    <property type="project" value="TreeGrafter"/>
</dbReference>
<feature type="domain" description="FAD-binding PCMH-type" evidence="2">
    <location>
        <begin position="1"/>
        <end position="98"/>
    </location>
</feature>
<dbReference type="InterPro" id="IPR016169">
    <property type="entry name" value="FAD-bd_PCMH_sub2"/>
</dbReference>
<reference evidence="3" key="1">
    <citation type="submission" date="2021-02" db="EMBL/GenBank/DDBJ databases">
        <authorList>
            <person name="Nowell W R."/>
        </authorList>
    </citation>
    <scope>NUCLEOTIDE SEQUENCE</scope>
</reference>